<dbReference type="InterPro" id="IPR014756">
    <property type="entry name" value="Ig_E-set"/>
</dbReference>
<reference evidence="14 15" key="1">
    <citation type="submission" date="2017-03" db="EMBL/GenBank/DDBJ databases">
        <title>Genome sequence of Clostridium chromiireducens DSM 23318.</title>
        <authorList>
            <person name="Poehlein A."/>
            <person name="Daniel R."/>
        </authorList>
    </citation>
    <scope>NUCLEOTIDE SEQUENCE [LARGE SCALE GENOMIC DNA]</scope>
    <source>
        <strain evidence="14 15">DSM 23318</strain>
    </source>
</reference>
<dbReference type="PANTHER" id="PTHR43651">
    <property type="entry name" value="1,4-ALPHA-GLUCAN-BRANCHING ENZYME"/>
    <property type="match status" value="1"/>
</dbReference>
<dbReference type="InterPro" id="IPR006407">
    <property type="entry name" value="GlgB"/>
</dbReference>
<dbReference type="InterPro" id="IPR017853">
    <property type="entry name" value="GH"/>
</dbReference>
<evidence type="ECO:0000256" key="2">
    <source>
        <dbReference type="ARBA" id="ARBA00002953"/>
    </source>
</evidence>
<dbReference type="Gene3D" id="2.60.40.10">
    <property type="entry name" value="Immunoglobulins"/>
    <property type="match status" value="1"/>
</dbReference>
<sequence length="889" mass="102904">MQSNSKRDKSNEKEELVTRQNIDDIEKQDNEIIDDKVSSVVKKERTVRGKRNTQKKTDIKEKKESTINEDEIKLEIKEKNIVDNEKDDRIKTKSKVKTKKSSTKRGTEANVKTPVELNKKSDLEIQESELSEKGIIIDEGKNEQIVNGKVEEKSGHKKSHHKSKAGILKKTSSKSRASTKISEKDNILEAGEIKKSSGKKELSSKITESKDISSNLNLGKTQSKTGQVKNTVKKVVEKLDKSEITNFNTYLFHQGKNYDAYNILGAHIRTEKRKKGVQFSTWAPNAKDVYVVGDFTDFEVKEEYKLEKITENGLWKGFFIKPKVGDKYKYCIVESNGEKGEYKSDPYAIKTELRPNNASIIYAPKDFTWNDEEWIEKRDRINVLEQPLNIYEIHLGSWKTNNDGSFLTYEEIGEELSSYIKEMGYTHVEIMPLVEHPLDASWGYQGTGYYSPTSRYGDLEGLKKLINKLHESDIGVIMDWVPGHFCKDAHGLYKFDGTPTYEYQEEWRAENKGWGTCNFDLGRSEVKSYLISNALYWYREFHIDGLRVDAVSSILYLDYSRSQGEWLPNKYGGNGNLEAIEFIKELNRAVFEEYPTALMIAEESTAWPNVTKPPAYDGLGFNMKWNMGWMNDTLEYVQIDPKYRKNNHKNITFAMMYTYAENYLLPLSHDEVVHGKKSLVEKMWGDEWNKFAGLRAFVGYMMGHPGKKLLFMGCEFAQTIEWREYSQLEWNLLDDLEINKKTQIFFKDLNHLYLNNKAFWELDHDYRGFNWIEADNNEQSILIFTRRSRNDNDTLIFIINFTSVVYYDYAIGVPFYGSYEEAFNTDDSKYGGSGQTIGEVLLAEKCPFHNQPYSLKIKVPPMATLILKVNDLNMEQEINIAEEVIVEEN</sequence>
<feature type="active site" description="Nucleophile" evidence="10 11">
    <location>
        <position position="549"/>
    </location>
</feature>
<dbReference type="CDD" id="cd11322">
    <property type="entry name" value="AmyAc_Glg_BE"/>
    <property type="match status" value="1"/>
</dbReference>
<dbReference type="InterPro" id="IPR044143">
    <property type="entry name" value="GlgB_N_E_set_prok"/>
</dbReference>
<organism evidence="14 15">
    <name type="scientific">Clostridium chromiireducens</name>
    <dbReference type="NCBI Taxonomy" id="225345"/>
    <lineage>
        <taxon>Bacteria</taxon>
        <taxon>Bacillati</taxon>
        <taxon>Bacillota</taxon>
        <taxon>Clostridia</taxon>
        <taxon>Eubacteriales</taxon>
        <taxon>Clostridiaceae</taxon>
        <taxon>Clostridium</taxon>
    </lineage>
</organism>
<dbReference type="Proteomes" id="UP000191056">
    <property type="component" value="Unassembled WGS sequence"/>
</dbReference>
<feature type="region of interest" description="Disordered" evidence="12">
    <location>
        <begin position="1"/>
        <end position="66"/>
    </location>
</feature>
<dbReference type="NCBIfam" id="NF003811">
    <property type="entry name" value="PRK05402.1"/>
    <property type="match status" value="1"/>
</dbReference>
<dbReference type="STRING" id="225345.CLCHR_44930"/>
<dbReference type="Pfam" id="PF02806">
    <property type="entry name" value="Alpha-amylase_C"/>
    <property type="match status" value="1"/>
</dbReference>
<dbReference type="OrthoDB" id="9800174at2"/>
<evidence type="ECO:0000259" key="13">
    <source>
        <dbReference type="SMART" id="SM00642"/>
    </source>
</evidence>
<comment type="function">
    <text evidence="2 10">Catalyzes the formation of the alpha-1,6-glucosidic linkages in glycogen by scission of a 1,4-alpha-linked oligosaccharide from growing alpha-1,4-glucan chains and the subsequent attachment of the oligosaccharide to the alpha-1,6 position.</text>
</comment>
<feature type="domain" description="Glycosyl hydrolase family 13 catalytic" evidence="13">
    <location>
        <begin position="392"/>
        <end position="747"/>
    </location>
</feature>
<evidence type="ECO:0000256" key="10">
    <source>
        <dbReference type="HAMAP-Rule" id="MF_00685"/>
    </source>
</evidence>
<keyword evidence="8 10" id="KW-0320">Glycogen biosynthesis</keyword>
<dbReference type="FunFam" id="3.20.20.80:FF:000003">
    <property type="entry name" value="1,4-alpha-glucan branching enzyme GlgB"/>
    <property type="match status" value="1"/>
</dbReference>
<dbReference type="UniPathway" id="UPA00164"/>
<evidence type="ECO:0000256" key="11">
    <source>
        <dbReference type="PIRSR" id="PIRSR000463-1"/>
    </source>
</evidence>
<keyword evidence="15" id="KW-1185">Reference proteome</keyword>
<dbReference type="EMBL" id="MZGT01000104">
    <property type="protein sequence ID" value="OPJ56675.1"/>
    <property type="molecule type" value="Genomic_DNA"/>
</dbReference>
<dbReference type="SUPFAM" id="SSF81296">
    <property type="entry name" value="E set domains"/>
    <property type="match status" value="1"/>
</dbReference>
<keyword evidence="5 10" id="KW-0321">Glycogen metabolism</keyword>
<dbReference type="EC" id="2.4.1.18" evidence="10"/>
<dbReference type="NCBIfam" id="TIGR01515">
    <property type="entry name" value="branching_enzym"/>
    <property type="match status" value="1"/>
</dbReference>
<dbReference type="HAMAP" id="MF_00685">
    <property type="entry name" value="GlgB"/>
    <property type="match status" value="1"/>
</dbReference>
<keyword evidence="7 10" id="KW-0808">Transferase</keyword>
<dbReference type="Pfam" id="PF02922">
    <property type="entry name" value="CBM_48"/>
    <property type="match status" value="1"/>
</dbReference>
<dbReference type="GO" id="GO:0005978">
    <property type="term" value="P:glycogen biosynthetic process"/>
    <property type="evidence" value="ECO:0007669"/>
    <property type="project" value="UniProtKB-UniRule"/>
</dbReference>
<dbReference type="SMART" id="SM00642">
    <property type="entry name" value="Aamy"/>
    <property type="match status" value="1"/>
</dbReference>
<comment type="caution">
    <text evidence="14">The sequence shown here is derived from an EMBL/GenBank/DDBJ whole genome shotgun (WGS) entry which is preliminary data.</text>
</comment>
<dbReference type="InterPro" id="IPR013783">
    <property type="entry name" value="Ig-like_fold"/>
</dbReference>
<dbReference type="Gene3D" id="3.20.20.80">
    <property type="entry name" value="Glycosidases"/>
    <property type="match status" value="1"/>
</dbReference>
<dbReference type="InterPro" id="IPR013780">
    <property type="entry name" value="Glyco_hydro_b"/>
</dbReference>
<dbReference type="PANTHER" id="PTHR43651:SF3">
    <property type="entry name" value="1,4-ALPHA-GLUCAN-BRANCHING ENZYME"/>
    <property type="match status" value="1"/>
</dbReference>
<feature type="compositionally biased region" description="Basic and acidic residues" evidence="12">
    <location>
        <begin position="55"/>
        <end position="66"/>
    </location>
</feature>
<dbReference type="InterPro" id="IPR006047">
    <property type="entry name" value="GH13_cat_dom"/>
</dbReference>
<evidence type="ECO:0000313" key="15">
    <source>
        <dbReference type="Proteomes" id="UP000191056"/>
    </source>
</evidence>
<protein>
    <recommendedName>
        <fullName evidence="10">1,4-alpha-glucan branching enzyme GlgB</fullName>
        <ecNumber evidence="10">2.4.1.18</ecNumber>
    </recommendedName>
    <alternativeName>
        <fullName evidence="10">1,4-alpha-D-glucan:1,4-alpha-D-glucan 6-glucosyl-transferase</fullName>
    </alternativeName>
    <alternativeName>
        <fullName evidence="10">Alpha-(1-&gt;4)-glucan branching enzyme</fullName>
    </alternativeName>
    <alternativeName>
        <fullName evidence="10">Glycogen branching enzyme</fullName>
        <shortName evidence="10">BE</shortName>
    </alternativeName>
</protein>
<evidence type="ECO:0000256" key="1">
    <source>
        <dbReference type="ARBA" id="ARBA00000826"/>
    </source>
</evidence>
<dbReference type="AlphaFoldDB" id="A0A1V4IAK7"/>
<comment type="pathway">
    <text evidence="3 10">Glycan biosynthesis; glycogen biosynthesis.</text>
</comment>
<evidence type="ECO:0000256" key="6">
    <source>
        <dbReference type="ARBA" id="ARBA00022676"/>
    </source>
</evidence>
<evidence type="ECO:0000256" key="4">
    <source>
        <dbReference type="ARBA" id="ARBA00009000"/>
    </source>
</evidence>
<evidence type="ECO:0000256" key="9">
    <source>
        <dbReference type="ARBA" id="ARBA00023277"/>
    </source>
</evidence>
<name>A0A1V4IAK7_9CLOT</name>
<evidence type="ECO:0000256" key="7">
    <source>
        <dbReference type="ARBA" id="ARBA00022679"/>
    </source>
</evidence>
<feature type="compositionally biased region" description="Basic and acidic residues" evidence="12">
    <location>
        <begin position="1"/>
        <end position="47"/>
    </location>
</feature>
<dbReference type="Gene3D" id="2.60.40.1180">
    <property type="entry name" value="Golgi alpha-mannosidase II"/>
    <property type="match status" value="1"/>
</dbReference>
<dbReference type="GO" id="GO:0043169">
    <property type="term" value="F:cation binding"/>
    <property type="evidence" value="ECO:0007669"/>
    <property type="project" value="InterPro"/>
</dbReference>
<evidence type="ECO:0000256" key="3">
    <source>
        <dbReference type="ARBA" id="ARBA00004964"/>
    </source>
</evidence>
<feature type="compositionally biased region" description="Basic residues" evidence="12">
    <location>
        <begin position="155"/>
        <end position="164"/>
    </location>
</feature>
<proteinExistence type="inferred from homology"/>
<dbReference type="Pfam" id="PF00128">
    <property type="entry name" value="Alpha-amylase"/>
    <property type="match status" value="2"/>
</dbReference>
<feature type="region of interest" description="Disordered" evidence="12">
    <location>
        <begin position="150"/>
        <end position="183"/>
    </location>
</feature>
<dbReference type="GO" id="GO:0004553">
    <property type="term" value="F:hydrolase activity, hydrolyzing O-glycosyl compounds"/>
    <property type="evidence" value="ECO:0007669"/>
    <property type="project" value="InterPro"/>
</dbReference>
<comment type="catalytic activity">
    <reaction evidence="1 10">
        <text>Transfers a segment of a (1-&gt;4)-alpha-D-glucan chain to a primary hydroxy group in a similar glucan chain.</text>
        <dbReference type="EC" id="2.4.1.18"/>
    </reaction>
</comment>
<dbReference type="SUPFAM" id="SSF51011">
    <property type="entry name" value="Glycosyl hydrolase domain"/>
    <property type="match status" value="1"/>
</dbReference>
<dbReference type="FunFam" id="2.60.40.1180:FF:000002">
    <property type="entry name" value="1,4-alpha-glucan branching enzyme GlgB"/>
    <property type="match status" value="1"/>
</dbReference>
<feature type="active site" description="Proton donor" evidence="10 11">
    <location>
        <position position="602"/>
    </location>
</feature>
<dbReference type="PIRSF" id="PIRSF000463">
    <property type="entry name" value="GlgB"/>
    <property type="match status" value="1"/>
</dbReference>
<dbReference type="CDD" id="cd02855">
    <property type="entry name" value="E_set_GBE_prok_N"/>
    <property type="match status" value="1"/>
</dbReference>
<dbReference type="GO" id="GO:0005829">
    <property type="term" value="C:cytosol"/>
    <property type="evidence" value="ECO:0007669"/>
    <property type="project" value="TreeGrafter"/>
</dbReference>
<feature type="region of interest" description="Disordered" evidence="12">
    <location>
        <begin position="83"/>
        <end position="115"/>
    </location>
</feature>
<gene>
    <name evidence="10 14" type="primary">glgB</name>
    <name evidence="14" type="ORF">CLCHR_44930</name>
</gene>
<keyword evidence="9 10" id="KW-0119">Carbohydrate metabolism</keyword>
<comment type="similarity">
    <text evidence="4 10">Belongs to the glycosyl hydrolase 13 family. GlgB subfamily.</text>
</comment>
<evidence type="ECO:0000313" key="14">
    <source>
        <dbReference type="EMBL" id="OPJ56675.1"/>
    </source>
</evidence>
<dbReference type="InterPro" id="IPR004193">
    <property type="entry name" value="Glyco_hydro_13_N"/>
</dbReference>
<feature type="compositionally biased region" description="Basic residues" evidence="12">
    <location>
        <begin position="92"/>
        <end position="103"/>
    </location>
</feature>
<dbReference type="SUPFAM" id="SSF51445">
    <property type="entry name" value="(Trans)glycosidases"/>
    <property type="match status" value="1"/>
</dbReference>
<evidence type="ECO:0000256" key="12">
    <source>
        <dbReference type="SAM" id="MobiDB-lite"/>
    </source>
</evidence>
<dbReference type="InterPro" id="IPR006048">
    <property type="entry name" value="A-amylase/branching_C"/>
</dbReference>
<dbReference type="NCBIfam" id="NF008967">
    <property type="entry name" value="PRK12313.1"/>
    <property type="match status" value="1"/>
</dbReference>
<accession>A0A1V4IAK7</accession>
<keyword evidence="6 10" id="KW-0328">Glycosyltransferase</keyword>
<dbReference type="InterPro" id="IPR037439">
    <property type="entry name" value="Branching_enzy"/>
</dbReference>
<evidence type="ECO:0000256" key="8">
    <source>
        <dbReference type="ARBA" id="ARBA00023056"/>
    </source>
</evidence>
<dbReference type="RefSeq" id="WP_139376286.1">
    <property type="nucleotide sequence ID" value="NZ_MZGT01000104.1"/>
</dbReference>
<dbReference type="GO" id="GO:0003844">
    <property type="term" value="F:1,4-alpha-glucan branching enzyme activity"/>
    <property type="evidence" value="ECO:0007669"/>
    <property type="project" value="UniProtKB-UniRule"/>
</dbReference>
<evidence type="ECO:0000256" key="5">
    <source>
        <dbReference type="ARBA" id="ARBA00022600"/>
    </source>
</evidence>
<comment type="subunit">
    <text evidence="10">Monomer.</text>
</comment>